<reference evidence="2" key="1">
    <citation type="submission" date="2020-12" db="EMBL/GenBank/DDBJ databases">
        <title>Ramlibacter sp. nov., isolated from a freshwater alga, Cryptomonas.</title>
        <authorList>
            <person name="Kim H.M."/>
            <person name="Jeon C.O."/>
        </authorList>
    </citation>
    <scope>NUCLEOTIDE SEQUENCE</scope>
    <source>
        <strain evidence="2">CrO1</strain>
    </source>
</reference>
<dbReference type="Proteomes" id="UP000617041">
    <property type="component" value="Unassembled WGS sequence"/>
</dbReference>
<comment type="caution">
    <text evidence="2">The sequence shown here is derived from an EMBL/GenBank/DDBJ whole genome shotgun (WGS) entry which is preliminary data.</text>
</comment>
<organism evidence="2 3">
    <name type="scientific">Ramlibacter algicola</name>
    <dbReference type="NCBI Taxonomy" id="2795217"/>
    <lineage>
        <taxon>Bacteria</taxon>
        <taxon>Pseudomonadati</taxon>
        <taxon>Pseudomonadota</taxon>
        <taxon>Betaproteobacteria</taxon>
        <taxon>Burkholderiales</taxon>
        <taxon>Comamonadaceae</taxon>
        <taxon>Ramlibacter</taxon>
    </lineage>
</organism>
<dbReference type="RefSeq" id="WP_200788837.1">
    <property type="nucleotide sequence ID" value="NZ_JAEDAO010000001.1"/>
</dbReference>
<dbReference type="AlphaFoldDB" id="A0A934Q3H6"/>
<gene>
    <name evidence="2" type="ORF">I8E28_14850</name>
</gene>
<evidence type="ECO:0000313" key="2">
    <source>
        <dbReference type="EMBL" id="MBK0393876.1"/>
    </source>
</evidence>
<evidence type="ECO:0000313" key="3">
    <source>
        <dbReference type="Proteomes" id="UP000617041"/>
    </source>
</evidence>
<sequence length="111" mass="12174">MARNGSRKTTSRVERDRPTARTTRQDQPLAALTRAADTMVRAGSDVQQHIAQSTGLLQQEAARKLRLATNPGEFFAVQAAFMLAGWQQSVECSSIVAQAWRDAMGTRPSTQ</sequence>
<dbReference type="EMBL" id="JAEDAO010000001">
    <property type="protein sequence ID" value="MBK0393876.1"/>
    <property type="molecule type" value="Genomic_DNA"/>
</dbReference>
<protein>
    <submittedName>
        <fullName evidence="2">Uncharacterized protein</fullName>
    </submittedName>
</protein>
<feature type="region of interest" description="Disordered" evidence="1">
    <location>
        <begin position="1"/>
        <end position="31"/>
    </location>
</feature>
<keyword evidence="3" id="KW-1185">Reference proteome</keyword>
<accession>A0A934Q3H6</accession>
<feature type="compositionally biased region" description="Basic residues" evidence="1">
    <location>
        <begin position="1"/>
        <end position="10"/>
    </location>
</feature>
<evidence type="ECO:0000256" key="1">
    <source>
        <dbReference type="SAM" id="MobiDB-lite"/>
    </source>
</evidence>
<name>A0A934Q3H6_9BURK</name>
<proteinExistence type="predicted"/>